<evidence type="ECO:0000313" key="2">
    <source>
        <dbReference type="Proteomes" id="UP000004259"/>
    </source>
</evidence>
<dbReference type="RefSeq" id="WP_002848016.1">
    <property type="nucleotide sequence ID" value="NZ_ADKM02000052.1"/>
</dbReference>
<organism evidence="1 2">
    <name type="scientific">Ruminococcus albus 8</name>
    <dbReference type="NCBI Taxonomy" id="246199"/>
    <lineage>
        <taxon>Bacteria</taxon>
        <taxon>Bacillati</taxon>
        <taxon>Bacillota</taxon>
        <taxon>Clostridia</taxon>
        <taxon>Eubacteriales</taxon>
        <taxon>Oscillospiraceae</taxon>
        <taxon>Ruminococcus</taxon>
    </lineage>
</organism>
<evidence type="ECO:0000313" key="1">
    <source>
        <dbReference type="EMBL" id="EGC03790.1"/>
    </source>
</evidence>
<dbReference type="STRING" id="246199.CUS_4766"/>
<comment type="caution">
    <text evidence="1">The sequence shown here is derived from an EMBL/GenBank/DDBJ whole genome shotgun (WGS) entry which is preliminary data.</text>
</comment>
<dbReference type="AlphaFoldDB" id="E9SA91"/>
<accession>E9SA91</accession>
<dbReference type="OrthoDB" id="361760at2"/>
<gene>
    <name evidence="1" type="ORF">CUS_4766</name>
</gene>
<proteinExistence type="predicted"/>
<dbReference type="EMBL" id="ADKM02000052">
    <property type="protein sequence ID" value="EGC03790.1"/>
    <property type="molecule type" value="Genomic_DNA"/>
</dbReference>
<protein>
    <recommendedName>
        <fullName evidence="3">YolD-like protein</fullName>
    </recommendedName>
</protein>
<dbReference type="Proteomes" id="UP000004259">
    <property type="component" value="Unassembled WGS sequence"/>
</dbReference>
<keyword evidence="2" id="KW-1185">Reference proteome</keyword>
<dbReference type="eggNOG" id="ENOG5032SWG">
    <property type="taxonomic scope" value="Bacteria"/>
</dbReference>
<evidence type="ECO:0008006" key="3">
    <source>
        <dbReference type="Google" id="ProtNLM"/>
    </source>
</evidence>
<reference evidence="1 2" key="1">
    <citation type="submission" date="2011-02" db="EMBL/GenBank/DDBJ databases">
        <authorList>
            <person name="Nelson K.E."/>
            <person name="Sutton G."/>
            <person name="Torralba M."/>
            <person name="Durkin S."/>
            <person name="Harkins D."/>
            <person name="Montgomery R."/>
            <person name="Ziemer C."/>
            <person name="Klaassens E."/>
            <person name="Ocuiv P."/>
            <person name="Morrison M."/>
        </authorList>
    </citation>
    <scope>NUCLEOTIDE SEQUENCE [LARGE SCALE GENOMIC DNA]</scope>
    <source>
        <strain evidence="1 2">8</strain>
    </source>
</reference>
<sequence length="138" mass="15574">MPDNYDDIKHLTRPQYDDLHSMSMHDRAAQFSPFAALVGYDDAVAETARLTDSKAELTEDEMSELNANLNRLLDSLDEQPQISVTYFVPDGKKSGGKYVEKQGVVRIYDSYVGELVFTDGVRIAVADMTKLDFMEELQ</sequence>
<name>E9SA91_RUMAL</name>